<evidence type="ECO:0000313" key="2">
    <source>
        <dbReference type="Proteomes" id="UP000070544"/>
    </source>
</evidence>
<protein>
    <submittedName>
        <fullName evidence="1">Uncharacterized protein</fullName>
    </submittedName>
</protein>
<proteinExistence type="predicted"/>
<organism evidence="1 2">
    <name type="scientific">Gonapodya prolifera (strain JEL478)</name>
    <name type="common">Monoblepharis prolifera</name>
    <dbReference type="NCBI Taxonomy" id="1344416"/>
    <lineage>
        <taxon>Eukaryota</taxon>
        <taxon>Fungi</taxon>
        <taxon>Fungi incertae sedis</taxon>
        <taxon>Chytridiomycota</taxon>
        <taxon>Chytridiomycota incertae sedis</taxon>
        <taxon>Monoblepharidomycetes</taxon>
        <taxon>Monoblepharidales</taxon>
        <taxon>Gonapodyaceae</taxon>
        <taxon>Gonapodya</taxon>
    </lineage>
</organism>
<name>A0A139B014_GONPJ</name>
<dbReference type="AlphaFoldDB" id="A0A139B014"/>
<dbReference type="EMBL" id="KQ965731">
    <property type="protein sequence ID" value="KXS22331.1"/>
    <property type="molecule type" value="Genomic_DNA"/>
</dbReference>
<accession>A0A139B014</accession>
<dbReference type="Proteomes" id="UP000070544">
    <property type="component" value="Unassembled WGS sequence"/>
</dbReference>
<keyword evidence="2" id="KW-1185">Reference proteome</keyword>
<evidence type="ECO:0000313" key="1">
    <source>
        <dbReference type="EMBL" id="KXS22331.1"/>
    </source>
</evidence>
<reference evidence="1 2" key="1">
    <citation type="journal article" date="2015" name="Genome Biol. Evol.">
        <title>Phylogenomic analyses indicate that early fungi evolved digesting cell walls of algal ancestors of land plants.</title>
        <authorList>
            <person name="Chang Y."/>
            <person name="Wang S."/>
            <person name="Sekimoto S."/>
            <person name="Aerts A.L."/>
            <person name="Choi C."/>
            <person name="Clum A."/>
            <person name="LaButti K.M."/>
            <person name="Lindquist E.A."/>
            <person name="Yee Ngan C."/>
            <person name="Ohm R.A."/>
            <person name="Salamov A.A."/>
            <person name="Grigoriev I.V."/>
            <person name="Spatafora J.W."/>
            <person name="Berbee M.L."/>
        </authorList>
    </citation>
    <scope>NUCLEOTIDE SEQUENCE [LARGE SCALE GENOMIC DNA]</scope>
    <source>
        <strain evidence="1 2">JEL478</strain>
    </source>
</reference>
<sequence length="168" mass="18870">MQIEELTSVERLVDLVRRKFTDKEISEVLVVEFRESSGCSERSIRRFRKKIGLRAWATKDPVEVDRMVVEAVAQAGHACRIAAVYALLRGQGTLVSFPLVRDSLNGTSQNVFRIAQMAASSGFLEELSWRHMQDGVCTLTRMRNSTCMRCTCLQLLTVSPAILSTSSR</sequence>
<gene>
    <name evidence="1" type="ORF">M427DRAFT_50667</name>
</gene>